<organism evidence="4 5">
    <name type="scientific">Dispira parvispora</name>
    <dbReference type="NCBI Taxonomy" id="1520584"/>
    <lineage>
        <taxon>Eukaryota</taxon>
        <taxon>Fungi</taxon>
        <taxon>Fungi incertae sedis</taxon>
        <taxon>Zoopagomycota</taxon>
        <taxon>Kickxellomycotina</taxon>
        <taxon>Dimargaritomycetes</taxon>
        <taxon>Dimargaritales</taxon>
        <taxon>Dimargaritaceae</taxon>
        <taxon>Dispira</taxon>
    </lineage>
</organism>
<gene>
    <name evidence="4" type="primary">BCP1</name>
    <name evidence="4" type="ORF">IWQ62_002133</name>
</gene>
<name>A0A9W8AWB3_9FUNG</name>
<comment type="subcellular location">
    <subcellularLocation>
        <location evidence="2">Nucleus</location>
    </subcellularLocation>
</comment>
<proteinExistence type="inferred from homology"/>
<dbReference type="EMBL" id="JANBPY010000415">
    <property type="protein sequence ID" value="KAJ1966978.1"/>
    <property type="molecule type" value="Genomic_DNA"/>
</dbReference>
<feature type="compositionally biased region" description="Basic and acidic residues" evidence="3">
    <location>
        <begin position="1"/>
        <end position="12"/>
    </location>
</feature>
<accession>A0A9W8AWB3</accession>
<keyword evidence="5" id="KW-1185">Reference proteome</keyword>
<keyword evidence="2" id="KW-0813">Transport</keyword>
<evidence type="ECO:0000256" key="3">
    <source>
        <dbReference type="SAM" id="MobiDB-lite"/>
    </source>
</evidence>
<reference evidence="4" key="1">
    <citation type="submission" date="2022-07" db="EMBL/GenBank/DDBJ databases">
        <title>Phylogenomic reconstructions and comparative analyses of Kickxellomycotina fungi.</title>
        <authorList>
            <person name="Reynolds N.K."/>
            <person name="Stajich J.E."/>
            <person name="Barry K."/>
            <person name="Grigoriev I.V."/>
            <person name="Crous P."/>
            <person name="Smith M.E."/>
        </authorList>
    </citation>
    <scope>NUCLEOTIDE SEQUENCE</scope>
    <source>
        <strain evidence="4">RSA 1196</strain>
    </source>
</reference>
<evidence type="ECO:0000256" key="1">
    <source>
        <dbReference type="ARBA" id="ARBA00006781"/>
    </source>
</evidence>
<dbReference type="PANTHER" id="PTHR13261:SF0">
    <property type="entry name" value="BRCA2 AND CDKN1A-INTERACTING PROTEIN"/>
    <property type="match status" value="1"/>
</dbReference>
<dbReference type="OrthoDB" id="27543at2759"/>
<comment type="similarity">
    <text evidence="1 2">Belongs to the BCP1 family.</text>
</comment>
<keyword evidence="2" id="KW-0539">Nucleus</keyword>
<dbReference type="Proteomes" id="UP001150925">
    <property type="component" value="Unassembled WGS sequence"/>
</dbReference>
<evidence type="ECO:0000256" key="2">
    <source>
        <dbReference type="PIRNR" id="PIRNR028983"/>
    </source>
</evidence>
<comment type="caution">
    <text evidence="4">The sequence shown here is derived from an EMBL/GenBank/DDBJ whole genome shotgun (WGS) entry which is preliminary data.</text>
</comment>
<comment type="function">
    <text evidence="2">Involved in nuclear export, actin cytoskeleton organization and vesicular transport.</text>
</comment>
<dbReference type="PIRSF" id="PIRSF028983">
    <property type="entry name" value="BCP1"/>
    <property type="match status" value="1"/>
</dbReference>
<sequence>MSKRSREAKTEDDVPMDEAPSVDMSDSESNASGSDSDNAMEDVINVDFEFFDPRESDYHAIKQFLNQHFGEDGENLELSGVADLIVKQPLIGTCVKVEQEGDPYAMLTVLNMHEHATHPSMQKISSYLIHKSQPNSVAHNLLKKLLEPGASHHVGLVLSERFVNMPPQITPPMYRMLGEEIQWAVEDKEPYKFDYYIIVAKVYKEVQSTIDEEDEDSDEAGEYRKGKQAGKSRKKGKFLDTTFYYQPEEELLERHCELYFDYKLSKSSTVSDSKRAFNEFGILPARRAFIVPVAKMTQFVENLANFV</sequence>
<dbReference type="AlphaFoldDB" id="A0A9W8AWB3"/>
<dbReference type="InterPro" id="IPR025602">
    <property type="entry name" value="BCP1_family"/>
</dbReference>
<keyword evidence="2" id="KW-0653">Protein transport</keyword>
<dbReference type="GO" id="GO:0015031">
    <property type="term" value="P:protein transport"/>
    <property type="evidence" value="ECO:0007669"/>
    <property type="project" value="UniProtKB-KW"/>
</dbReference>
<feature type="region of interest" description="Disordered" evidence="3">
    <location>
        <begin position="1"/>
        <end position="39"/>
    </location>
</feature>
<evidence type="ECO:0000313" key="5">
    <source>
        <dbReference type="Proteomes" id="UP001150925"/>
    </source>
</evidence>
<dbReference type="GO" id="GO:0005634">
    <property type="term" value="C:nucleus"/>
    <property type="evidence" value="ECO:0007669"/>
    <property type="project" value="UniProtKB-SubCell"/>
</dbReference>
<evidence type="ECO:0000313" key="4">
    <source>
        <dbReference type="EMBL" id="KAJ1966978.1"/>
    </source>
</evidence>
<feature type="compositionally biased region" description="Low complexity" evidence="3">
    <location>
        <begin position="23"/>
        <end position="37"/>
    </location>
</feature>
<dbReference type="Pfam" id="PF13862">
    <property type="entry name" value="BCCIP"/>
    <property type="match status" value="1"/>
</dbReference>
<dbReference type="PANTHER" id="PTHR13261">
    <property type="entry name" value="BRCA2 AND CDKN1A INTERACTING PROTEIN"/>
    <property type="match status" value="1"/>
</dbReference>
<protein>
    <recommendedName>
        <fullName evidence="2">Protein BCP1</fullName>
    </recommendedName>
</protein>